<feature type="domain" description="DUF5681" evidence="2">
    <location>
        <begin position="30"/>
        <end position="106"/>
    </location>
</feature>
<keyword evidence="4" id="KW-1185">Reference proteome</keyword>
<proteinExistence type="predicted"/>
<gene>
    <name evidence="3" type="ordered locus">Nham_0815</name>
</gene>
<accession>Q1QQ06</accession>
<dbReference type="HOGENOM" id="CLU_125932_0_0_5"/>
<evidence type="ECO:0000259" key="2">
    <source>
        <dbReference type="Pfam" id="PF18932"/>
    </source>
</evidence>
<dbReference type="eggNOG" id="ENOG50332VX">
    <property type="taxonomic scope" value="Bacteria"/>
</dbReference>
<protein>
    <recommendedName>
        <fullName evidence="2">DUF5681 domain-containing protein</fullName>
    </recommendedName>
</protein>
<sequence length="145" mass="16426">MSTDDDDDLHPHKGTQSRNIGDVGYGRPPRKHRFKPGQSGNPRGRPKGRKSENQMLEELLSRMMTIREGNRVRKISLREVIYRGIAEEAVKKKNLKAASFLFDRSALLKSAQPEHRQLTEDDKTVLGAYAKKFLSAAHNEDGNDD</sequence>
<name>Q1QQ06_NITHX</name>
<organism evidence="3 4">
    <name type="scientific">Nitrobacter hamburgensis (strain DSM 10229 / NCIMB 13809 / X14)</name>
    <dbReference type="NCBI Taxonomy" id="323097"/>
    <lineage>
        <taxon>Bacteria</taxon>
        <taxon>Pseudomonadati</taxon>
        <taxon>Pseudomonadota</taxon>
        <taxon>Alphaproteobacteria</taxon>
        <taxon>Hyphomicrobiales</taxon>
        <taxon>Nitrobacteraceae</taxon>
        <taxon>Nitrobacter</taxon>
    </lineage>
</organism>
<evidence type="ECO:0000313" key="4">
    <source>
        <dbReference type="Proteomes" id="UP000001953"/>
    </source>
</evidence>
<dbReference type="AlphaFoldDB" id="Q1QQ06"/>
<dbReference type="InterPro" id="IPR043736">
    <property type="entry name" value="DUF5681"/>
</dbReference>
<dbReference type="EMBL" id="CP000319">
    <property type="protein sequence ID" value="ABE61691.1"/>
    <property type="molecule type" value="Genomic_DNA"/>
</dbReference>
<reference evidence="3 4" key="1">
    <citation type="submission" date="2006-03" db="EMBL/GenBank/DDBJ databases">
        <title>Complete sequence of chromosome of Nitrobacter hamburgensis X14.</title>
        <authorList>
            <consortium name="US DOE Joint Genome Institute"/>
            <person name="Copeland A."/>
            <person name="Lucas S."/>
            <person name="Lapidus A."/>
            <person name="Barry K."/>
            <person name="Detter J.C."/>
            <person name="Glavina del Rio T."/>
            <person name="Hammon N."/>
            <person name="Israni S."/>
            <person name="Dalin E."/>
            <person name="Tice H."/>
            <person name="Pitluck S."/>
            <person name="Chain P."/>
            <person name="Malfatti S."/>
            <person name="Shin M."/>
            <person name="Vergez L."/>
            <person name="Schmutz J."/>
            <person name="Larimer F."/>
            <person name="Land M."/>
            <person name="Hauser L."/>
            <person name="Kyrpides N."/>
            <person name="Ivanova N."/>
            <person name="Ward B."/>
            <person name="Arp D."/>
            <person name="Klotz M."/>
            <person name="Stein L."/>
            <person name="O'Mullan G."/>
            <person name="Starkenburg S."/>
            <person name="Sayavedra L."/>
            <person name="Poret-Peterson A.T."/>
            <person name="Gentry M.E."/>
            <person name="Bruce D."/>
            <person name="Richardson P."/>
        </authorList>
    </citation>
    <scope>NUCLEOTIDE SEQUENCE [LARGE SCALE GENOMIC DNA]</scope>
    <source>
        <strain evidence="4">DSM 10229 / NCIMB 13809 / X14</strain>
    </source>
</reference>
<dbReference type="Proteomes" id="UP000001953">
    <property type="component" value="Chromosome"/>
</dbReference>
<evidence type="ECO:0000313" key="3">
    <source>
        <dbReference type="EMBL" id="ABE61691.1"/>
    </source>
</evidence>
<dbReference type="OrthoDB" id="2086138at2"/>
<feature type="region of interest" description="Disordered" evidence="1">
    <location>
        <begin position="1"/>
        <end position="54"/>
    </location>
</feature>
<dbReference type="STRING" id="323097.Nham_0815"/>
<dbReference type="Pfam" id="PF18932">
    <property type="entry name" value="DUF5681"/>
    <property type="match status" value="1"/>
</dbReference>
<evidence type="ECO:0000256" key="1">
    <source>
        <dbReference type="SAM" id="MobiDB-lite"/>
    </source>
</evidence>
<dbReference type="RefSeq" id="WP_011509392.1">
    <property type="nucleotide sequence ID" value="NC_007964.1"/>
</dbReference>
<dbReference type="KEGG" id="nha:Nham_0815"/>